<keyword evidence="1" id="KW-1133">Transmembrane helix</keyword>
<gene>
    <name evidence="2" type="primary">SFT2D2</name>
</gene>
<keyword evidence="1" id="KW-0812">Transmembrane</keyword>
<organism evidence="2">
    <name type="scientific">Nothobranchius kuhntae</name>
    <name type="common">Beira killifish</name>
    <dbReference type="NCBI Taxonomy" id="321403"/>
    <lineage>
        <taxon>Eukaryota</taxon>
        <taxon>Metazoa</taxon>
        <taxon>Chordata</taxon>
        <taxon>Craniata</taxon>
        <taxon>Vertebrata</taxon>
        <taxon>Euteleostomi</taxon>
        <taxon>Actinopterygii</taxon>
        <taxon>Neopterygii</taxon>
        <taxon>Teleostei</taxon>
        <taxon>Neoteleostei</taxon>
        <taxon>Acanthomorphata</taxon>
        <taxon>Ovalentaria</taxon>
        <taxon>Atherinomorphae</taxon>
        <taxon>Cyprinodontiformes</taxon>
        <taxon>Nothobranchiidae</taxon>
        <taxon>Nothobranchius</taxon>
    </lineage>
</organism>
<keyword evidence="1" id="KW-0472">Membrane</keyword>
<accession>A0A1A8J664</accession>
<dbReference type="AlphaFoldDB" id="A0A1A8J664"/>
<name>A0A1A8J664_NOTKU</name>
<evidence type="ECO:0000313" key="2">
    <source>
        <dbReference type="EMBL" id="SBR04991.1"/>
    </source>
</evidence>
<feature type="non-terminal residue" evidence="2">
    <location>
        <position position="1"/>
    </location>
</feature>
<protein>
    <submittedName>
        <fullName evidence="2">SFT2 domain containing 2</fullName>
    </submittedName>
</protein>
<proteinExistence type="predicted"/>
<evidence type="ECO:0000256" key="1">
    <source>
        <dbReference type="SAM" id="Phobius"/>
    </source>
</evidence>
<reference evidence="2" key="1">
    <citation type="submission" date="2016-05" db="EMBL/GenBank/DDBJ databases">
        <authorList>
            <person name="Lavstsen T."/>
            <person name="Jespersen J.S."/>
        </authorList>
    </citation>
    <scope>NUCLEOTIDE SEQUENCE</scope>
    <source>
        <tissue evidence="2">Brain</tissue>
    </source>
</reference>
<feature type="transmembrane region" description="Helical" evidence="1">
    <location>
        <begin position="26"/>
        <end position="44"/>
    </location>
</feature>
<dbReference type="EMBL" id="HAED01018546">
    <property type="protein sequence ID" value="SBR04991.1"/>
    <property type="molecule type" value="Transcribed_RNA"/>
</dbReference>
<sequence length="73" mass="7972">QNLSTGHHHNAYLPCVDSLCSFLVEELWSCFAVLHFAGLVFYLVQSVIHPMCEGGDLAASGSLLEMTQVEDSC</sequence>
<reference evidence="2" key="2">
    <citation type="submission" date="2016-06" db="EMBL/GenBank/DDBJ databases">
        <title>The genome of a short-lived fish provides insights into sex chromosome evolution and the genetic control of aging.</title>
        <authorList>
            <person name="Reichwald K."/>
            <person name="Felder M."/>
            <person name="Petzold A."/>
            <person name="Koch P."/>
            <person name="Groth M."/>
            <person name="Platzer M."/>
        </authorList>
    </citation>
    <scope>NUCLEOTIDE SEQUENCE</scope>
    <source>
        <tissue evidence="2">Brain</tissue>
    </source>
</reference>